<keyword evidence="2" id="KW-1185">Reference proteome</keyword>
<accession>A0A919SKN8</accession>
<sequence>MDDAWHRHHIRAALADHDRDTVAGSHCLTDQFFDLWYEFRRRTVGMCTEHDRETCRCGSGRTRRLSNFGW</sequence>
<gene>
    <name evidence="1" type="ORF">Aco04nite_40780</name>
</gene>
<proteinExistence type="predicted"/>
<name>A0A919SKN8_9ACTN</name>
<protein>
    <submittedName>
        <fullName evidence="1">Uncharacterized protein</fullName>
    </submittedName>
</protein>
<dbReference type="EMBL" id="BOQP01000021">
    <property type="protein sequence ID" value="GIM74535.1"/>
    <property type="molecule type" value="Genomic_DNA"/>
</dbReference>
<evidence type="ECO:0000313" key="2">
    <source>
        <dbReference type="Proteomes" id="UP000680865"/>
    </source>
</evidence>
<comment type="caution">
    <text evidence="1">The sequence shown here is derived from an EMBL/GenBank/DDBJ whole genome shotgun (WGS) entry which is preliminary data.</text>
</comment>
<dbReference type="Proteomes" id="UP000680865">
    <property type="component" value="Unassembled WGS sequence"/>
</dbReference>
<evidence type="ECO:0000313" key="1">
    <source>
        <dbReference type="EMBL" id="GIM74535.1"/>
    </source>
</evidence>
<reference evidence="1" key="1">
    <citation type="submission" date="2021-03" db="EMBL/GenBank/DDBJ databases">
        <title>Whole genome shotgun sequence of Actinoplanes consettensis NBRC 14913.</title>
        <authorList>
            <person name="Komaki H."/>
            <person name="Tamura T."/>
        </authorList>
    </citation>
    <scope>NUCLEOTIDE SEQUENCE</scope>
    <source>
        <strain evidence="1">NBRC 14913</strain>
    </source>
</reference>
<organism evidence="1 2">
    <name type="scientific">Winogradskya consettensis</name>
    <dbReference type="NCBI Taxonomy" id="113560"/>
    <lineage>
        <taxon>Bacteria</taxon>
        <taxon>Bacillati</taxon>
        <taxon>Actinomycetota</taxon>
        <taxon>Actinomycetes</taxon>
        <taxon>Micromonosporales</taxon>
        <taxon>Micromonosporaceae</taxon>
        <taxon>Winogradskya</taxon>
    </lineage>
</organism>
<dbReference type="AlphaFoldDB" id="A0A919SKN8"/>